<gene>
    <name evidence="1" type="ORF">SAMN04489713_105390</name>
</gene>
<evidence type="ECO:0000313" key="2">
    <source>
        <dbReference type="Proteomes" id="UP000183413"/>
    </source>
</evidence>
<protein>
    <submittedName>
        <fullName evidence="1">Uncharacterized protein</fullName>
    </submittedName>
</protein>
<evidence type="ECO:0000313" key="1">
    <source>
        <dbReference type="EMBL" id="SFO39118.1"/>
    </source>
</evidence>
<keyword evidence="2" id="KW-1185">Reference proteome</keyword>
<organism evidence="1 2">
    <name type="scientific">Actinomadura madurae</name>
    <dbReference type="NCBI Taxonomy" id="1993"/>
    <lineage>
        <taxon>Bacteria</taxon>
        <taxon>Bacillati</taxon>
        <taxon>Actinomycetota</taxon>
        <taxon>Actinomycetes</taxon>
        <taxon>Streptosporangiales</taxon>
        <taxon>Thermomonosporaceae</taxon>
        <taxon>Actinomadura</taxon>
    </lineage>
</organism>
<name>A0A1I5GSZ3_9ACTN</name>
<accession>A0A1I5GSZ3</accession>
<dbReference type="Proteomes" id="UP000183413">
    <property type="component" value="Unassembled WGS sequence"/>
</dbReference>
<dbReference type="EMBL" id="FOVH01000005">
    <property type="protein sequence ID" value="SFO39118.1"/>
    <property type="molecule type" value="Genomic_DNA"/>
</dbReference>
<dbReference type="AlphaFoldDB" id="A0A1I5GSZ3"/>
<dbReference type="InParanoid" id="A0A1I5GSZ3"/>
<dbReference type="RefSeq" id="WP_143118487.1">
    <property type="nucleotide sequence ID" value="NZ_FOVH01000005.1"/>
</dbReference>
<dbReference type="STRING" id="1993.SAMN04489713_105390"/>
<reference evidence="1 2" key="1">
    <citation type="submission" date="2016-10" db="EMBL/GenBank/DDBJ databases">
        <authorList>
            <person name="de Groot N.N."/>
        </authorList>
    </citation>
    <scope>NUCLEOTIDE SEQUENCE [LARGE SCALE GENOMIC DNA]</scope>
    <source>
        <strain evidence="1 2">DSM 43067</strain>
    </source>
</reference>
<sequence>MPHPEQPYDRTLDDRHPVPGCARHAPLAVEHLVPRDCPYGSFTASTPVRGADVIVLRYLAPTTF</sequence>
<proteinExistence type="predicted"/>